<dbReference type="GO" id="GO:0005524">
    <property type="term" value="F:ATP binding"/>
    <property type="evidence" value="ECO:0007669"/>
    <property type="project" value="UniProtKB-KW"/>
</dbReference>
<feature type="domain" description="SF3 helicase" evidence="7">
    <location>
        <begin position="546"/>
        <end position="716"/>
    </location>
</feature>
<evidence type="ECO:0000256" key="6">
    <source>
        <dbReference type="SAM" id="MobiDB-lite"/>
    </source>
</evidence>
<dbReference type="InterPro" id="IPR001257">
    <property type="entry name" value="Parvovirus_NS1_helicase"/>
</dbReference>
<comment type="subcellular location">
    <subcellularLocation>
        <location evidence="1">Host nucleus</location>
    </subcellularLocation>
</comment>
<dbReference type="Pfam" id="PF01057">
    <property type="entry name" value="Parvo_NS1"/>
    <property type="match status" value="1"/>
</dbReference>
<dbReference type="SUPFAM" id="SSF52540">
    <property type="entry name" value="P-loop containing nucleoside triphosphate hydrolases"/>
    <property type="match status" value="1"/>
</dbReference>
<dbReference type="GO" id="GO:0042025">
    <property type="term" value="C:host cell nucleus"/>
    <property type="evidence" value="ECO:0007669"/>
    <property type="project" value="UniProtKB-SubCell"/>
</dbReference>
<dbReference type="Gene3D" id="3.40.50.300">
    <property type="entry name" value="P-loop containing nucleotide triphosphate hydrolases"/>
    <property type="match status" value="1"/>
</dbReference>
<keyword evidence="5" id="KW-0067">ATP-binding</keyword>
<feature type="compositionally biased region" description="Polar residues" evidence="6">
    <location>
        <begin position="129"/>
        <end position="139"/>
    </location>
</feature>
<evidence type="ECO:0000313" key="9">
    <source>
        <dbReference type="Proteomes" id="UP000240591"/>
    </source>
</evidence>
<dbReference type="InterPro" id="IPR014015">
    <property type="entry name" value="Helicase_SF3_DNA-vir"/>
</dbReference>
<dbReference type="GO" id="GO:0006260">
    <property type="term" value="P:DNA replication"/>
    <property type="evidence" value="ECO:0007669"/>
    <property type="project" value="UniProtKB-KW"/>
</dbReference>
<evidence type="ECO:0000256" key="2">
    <source>
        <dbReference type="ARBA" id="ARBA00022562"/>
    </source>
</evidence>
<organism evidence="8 9">
    <name type="scientific">Penaeus stylirostris penstyldensovirus 1</name>
    <dbReference type="NCBI Taxonomy" id="1513225"/>
    <lineage>
        <taxon>Viruses</taxon>
        <taxon>Monodnaviria</taxon>
        <taxon>Shotokuvirae</taxon>
        <taxon>Cossaviricota</taxon>
        <taxon>Quintoviricetes</taxon>
        <taxon>Piccovirales</taxon>
        <taxon>Parvoviridae</taxon>
        <taxon>Hamaparvovirinae</taxon>
        <taxon>Penstylhamaparvovirus</taxon>
        <taxon>Penstylhamaparvovirus decapod1</taxon>
    </lineage>
</organism>
<protein>
    <submittedName>
        <fullName evidence="8">Non-structural protein 1</fullName>
    </submittedName>
</protein>
<reference evidence="8 9" key="1">
    <citation type="journal article" date="2000" name="Virology">
        <title>Infectious hypodermal and hematopoietic necrosis virus of shrimp is related to mosquito brevidensoviruses.</title>
        <authorList>
            <person name="Shike H."/>
            <person name="Dhar A.K."/>
            <person name="Burns J.C."/>
            <person name="Shimizu C."/>
            <person name="Jousset F.X."/>
            <person name="Klimpel K.R."/>
            <person name="Bergoin M."/>
        </authorList>
    </citation>
    <scope>NUCLEOTIDE SEQUENCE [LARGE SCALE GENOMIC DNA]</scope>
</reference>
<evidence type="ECO:0000256" key="4">
    <source>
        <dbReference type="ARBA" id="ARBA00022741"/>
    </source>
</evidence>
<feature type="compositionally biased region" description="Basic and acidic residues" evidence="6">
    <location>
        <begin position="270"/>
        <end position="279"/>
    </location>
</feature>
<evidence type="ECO:0000256" key="1">
    <source>
        <dbReference type="ARBA" id="ARBA00004147"/>
    </source>
</evidence>
<keyword evidence="2" id="KW-1048">Host nucleus</keyword>
<accession>Q9E2G6</accession>
<evidence type="ECO:0000256" key="5">
    <source>
        <dbReference type="ARBA" id="ARBA00022840"/>
    </source>
</evidence>
<dbReference type="InterPro" id="IPR027417">
    <property type="entry name" value="P-loop_NTPase"/>
</dbReference>
<feature type="compositionally biased region" description="Polar residues" evidence="6">
    <location>
        <begin position="172"/>
        <end position="183"/>
    </location>
</feature>
<evidence type="ECO:0000313" key="8">
    <source>
        <dbReference type="EMBL" id="AAG10007.2"/>
    </source>
</evidence>
<feature type="region of interest" description="Disordered" evidence="6">
    <location>
        <begin position="1"/>
        <end position="24"/>
    </location>
</feature>
<sequence length="768" mass="87603">MEDTNNHPWQSIPSPSLFGSSSNSEPSEVFQNVFGERQTEGYKYDIPQQISLRYCPDHILPWCFIGNRPVLYCLCNECFIDNLNVNGQCQHCHPDDEEWTENMAKDILHTRQGEPESLSELLRERTNETHSSQGISPSLLTPGPNQDPKPTTEQLLNMSEELFQFSDEEDNSQTPPRTSTPEQTDPKVCVDNLGIREGTGNGTIQLGSESETSLGSVGNSNDRGKKRQRGITYISDTSDSSGSDDENLGTPHRNKRTRNSNTTKETSGGDNRRHQESDHGSNGNRLEPTDGGESCSSGTQPDFIEGTPNGPDEMDGRRLEESEIDKQVESTTWYTFVIREKPQPRRLSGRTPNFTITDHGDHWHITYSGHPTNKTRHRATILAYLGVTFAARAEAEATTVLVRNIKRWILYLIRYGIERLSYFGLGHAIFKRIIKYFQQYRRDEDAVDGPCPYMTTTRADRAEEKPKENSAEYDYLQHLVKTKSARTVQELVNKLDDEEYKQLWTRTRGQYKDKLRGILTYYNNKKKSNQSQLSLITNLQNISKRKPDYDNMQWIKYMLANNDIRVPEILAWIIIVADKKLDKINTLVLQGPTGTGKSLTIGALLGKLNTGLVTRTGDSNTFHLQNLIGKSYALFEEPRISQITVDDFKLLFEGSDLEVNIKHQESEIMGRIPIFISTNKDIDYWVPPADGKALQTRTKTFHLTRQIKGLSDRMNSQYDINPPPDKITSDDFLGLFQEYEKEIDDIIDNHVRRFNKNKPKEKIQEGCT</sequence>
<evidence type="ECO:0000256" key="3">
    <source>
        <dbReference type="ARBA" id="ARBA00022705"/>
    </source>
</evidence>
<keyword evidence="3" id="KW-0235">DNA replication</keyword>
<evidence type="ECO:0000259" key="7">
    <source>
        <dbReference type="PROSITE" id="PS51206"/>
    </source>
</evidence>
<dbReference type="OrthoDB" id="534at10239"/>
<dbReference type="GO" id="GO:0019079">
    <property type="term" value="P:viral genome replication"/>
    <property type="evidence" value="ECO:0007669"/>
    <property type="project" value="InterPro"/>
</dbReference>
<dbReference type="KEGG" id="vg:37620278"/>
<feature type="compositionally biased region" description="Polar residues" evidence="6">
    <location>
        <begin position="259"/>
        <end position="269"/>
    </location>
</feature>
<feature type="compositionally biased region" description="Low complexity" evidence="6">
    <location>
        <begin position="11"/>
        <end position="24"/>
    </location>
</feature>
<keyword evidence="4" id="KW-0547">Nucleotide-binding</keyword>
<feature type="region of interest" description="Disordered" evidence="6">
    <location>
        <begin position="111"/>
        <end position="152"/>
    </location>
</feature>
<name>Q9E2G6_9VIRU</name>
<dbReference type="Proteomes" id="UP000240591">
    <property type="component" value="Segment"/>
</dbReference>
<proteinExistence type="predicted"/>
<dbReference type="PROSITE" id="PS51206">
    <property type="entry name" value="SF3_HELICASE_1"/>
    <property type="match status" value="1"/>
</dbReference>
<dbReference type="EMBL" id="AF273215">
    <property type="protein sequence ID" value="AAG10007.2"/>
    <property type="molecule type" value="Genomic_DNA"/>
</dbReference>
<feature type="region of interest" description="Disordered" evidence="6">
    <location>
        <begin position="166"/>
        <end position="316"/>
    </location>
</feature>
<keyword evidence="9" id="KW-1185">Reference proteome</keyword>
<feature type="compositionally biased region" description="Polar residues" evidence="6">
    <location>
        <begin position="202"/>
        <end position="221"/>
    </location>
</feature>
<dbReference type="RefSeq" id="YP_009508778.1">
    <property type="nucleotide sequence ID" value="NC_039043.1"/>
</dbReference>
<dbReference type="GeneID" id="37620278"/>